<name>A0A2N4TKS9_RALPI</name>
<dbReference type="Proteomes" id="UP000234456">
    <property type="component" value="Unassembled WGS sequence"/>
</dbReference>
<protein>
    <submittedName>
        <fullName evidence="3">Uncharacterized protein</fullName>
    </submittedName>
</protein>
<evidence type="ECO:0000259" key="2">
    <source>
        <dbReference type="Pfam" id="PF24739"/>
    </source>
</evidence>
<proteinExistence type="predicted"/>
<dbReference type="Pfam" id="PF24736">
    <property type="entry name" value="DUF7687"/>
    <property type="match status" value="1"/>
</dbReference>
<evidence type="ECO:0000259" key="1">
    <source>
        <dbReference type="Pfam" id="PF24736"/>
    </source>
</evidence>
<dbReference type="OrthoDB" id="5187954at2"/>
<reference evidence="3 4" key="1">
    <citation type="submission" date="2017-12" db="EMBL/GenBank/DDBJ databases">
        <title>Draft genome sequence of Ralstonia pickettii 52.</title>
        <authorList>
            <person name="Zheng B."/>
        </authorList>
    </citation>
    <scope>NUCLEOTIDE SEQUENCE [LARGE SCALE GENOMIC DNA]</scope>
    <source>
        <strain evidence="3 4">52</strain>
    </source>
</reference>
<feature type="domain" description="DUF7690" evidence="2">
    <location>
        <begin position="1"/>
        <end position="84"/>
    </location>
</feature>
<gene>
    <name evidence="3" type="ORF">C0Q88_23430</name>
</gene>
<sequence>MRANVAFQGLDKGFWAHVRSLSQTLGYTARGTGSIKVPDLAEVVKGMKKLDLLSDHLVQAGKPTPYAKKLLDYFAFRADVLNNTVQHQLMDKVAAKAMYERLLGLRKYKLAATMNKQKGEKKQVAFLTAMVNMLIEANAKDIDYDHDPRQLTTITRDGKPLRTLSRRVDGAFPSAVNPVAVWEIKEYYHTTTFGSRVADGVYETLLDGMELEEMRLETGIEVEHVLIVDAHYTWWDCGRAYLCRMIDMLHMGYVDEVLFGKEIEARLPAMVAEWVTKTQQRKAAAKVVLPDQTALL</sequence>
<evidence type="ECO:0000313" key="3">
    <source>
        <dbReference type="EMBL" id="PLC40312.1"/>
    </source>
</evidence>
<dbReference type="InterPro" id="IPR056104">
    <property type="entry name" value="DUF7687"/>
</dbReference>
<dbReference type="EMBL" id="PKQE01000007">
    <property type="protein sequence ID" value="PLC40312.1"/>
    <property type="molecule type" value="Genomic_DNA"/>
</dbReference>
<comment type="caution">
    <text evidence="3">The sequence shown here is derived from an EMBL/GenBank/DDBJ whole genome shotgun (WGS) entry which is preliminary data.</text>
</comment>
<dbReference type="InterPro" id="IPR056107">
    <property type="entry name" value="DUF7690"/>
</dbReference>
<dbReference type="Pfam" id="PF24739">
    <property type="entry name" value="DUF7690"/>
    <property type="match status" value="1"/>
</dbReference>
<evidence type="ECO:0000313" key="4">
    <source>
        <dbReference type="Proteomes" id="UP000234456"/>
    </source>
</evidence>
<dbReference type="AlphaFoldDB" id="A0A2N4TKS9"/>
<organism evidence="3 4">
    <name type="scientific">Ralstonia pickettii</name>
    <name type="common">Burkholderia pickettii</name>
    <dbReference type="NCBI Taxonomy" id="329"/>
    <lineage>
        <taxon>Bacteria</taxon>
        <taxon>Pseudomonadati</taxon>
        <taxon>Pseudomonadota</taxon>
        <taxon>Betaproteobacteria</taxon>
        <taxon>Burkholderiales</taxon>
        <taxon>Burkholderiaceae</taxon>
        <taxon>Ralstonia</taxon>
    </lineage>
</organism>
<accession>A0A2N4TKS9</accession>
<feature type="domain" description="DUF7687" evidence="1">
    <location>
        <begin position="90"/>
        <end position="274"/>
    </location>
</feature>